<dbReference type="GO" id="GO:0005886">
    <property type="term" value="C:plasma membrane"/>
    <property type="evidence" value="ECO:0007669"/>
    <property type="project" value="UniProtKB-SubCell"/>
</dbReference>
<comment type="similarity">
    <text evidence="6">Belongs to the ABC-4 integral membrane protein family.</text>
</comment>
<reference evidence="9 12" key="2">
    <citation type="submission" date="2020-07" db="EMBL/GenBank/DDBJ databases">
        <title>Sequencing the genomes of 1000 actinobacteria strains.</title>
        <authorList>
            <person name="Klenk H.-P."/>
        </authorList>
    </citation>
    <scope>NUCLEOTIDE SEQUENCE [LARGE SCALE GENOMIC DNA]</scope>
    <source>
        <strain evidence="9 12">DSM 23870</strain>
    </source>
</reference>
<gene>
    <name evidence="9" type="ORF">BJ972_000540</name>
    <name evidence="10" type="ORF">ESP50_11375</name>
</gene>
<evidence type="ECO:0000313" key="11">
    <source>
        <dbReference type="Proteomes" id="UP000292686"/>
    </source>
</evidence>
<evidence type="ECO:0000313" key="10">
    <source>
        <dbReference type="EMBL" id="RXZ86351.1"/>
    </source>
</evidence>
<dbReference type="RefSeq" id="WP_129175197.1">
    <property type="nucleotide sequence ID" value="NZ_JACCBI010000001.1"/>
</dbReference>
<feature type="domain" description="ABC3 transporter permease C-terminal" evidence="8">
    <location>
        <begin position="338"/>
        <end position="458"/>
    </location>
</feature>
<sequence>MSVSISRPHDHGATLVVTALASAFGVVLLEATSVLTTVIENDAVGSSGNVRLGLTAVTGVFALIAVYVGAIVTANTFATVIAGRTRQIALLRLLGAQSRTLRRRVVREGFMIGFIGAVIGLVVGFGVTVGGVALGMAQGWLPDLAYSLVDVVLIVPVVIVALTTGASAGVGSRRVATVSPVAATAAAVEESATELASHRGRTVTSVILGVLGGAFLVLGVVAGFVSPLGLFIAFVGGVLSFTGVILGAHVIMPSVLRLVGRLVAPGAAGRLAAANVVRHPERSARATIGLVIGVTLVTLFAVAMTSYNDMVTSSFEDDPEVMAVVQSSITVSTAIFMSLVGFSAVIAAVGVVNNLSLSVLQRTRELGLLRAIGFSARQVRQTITVESAQMTIAAVGFGLVLGIIYGWAAAQSLLGALTRQIVVPTVPWPVLMGVVVSTAALTVIASIPPSRRATRVSPVVALAIE</sequence>
<dbReference type="EMBL" id="JACCBI010000001">
    <property type="protein sequence ID" value="NYD66021.1"/>
    <property type="molecule type" value="Genomic_DNA"/>
</dbReference>
<evidence type="ECO:0000256" key="1">
    <source>
        <dbReference type="ARBA" id="ARBA00004651"/>
    </source>
</evidence>
<dbReference type="OrthoDB" id="9780560at2"/>
<protein>
    <submittedName>
        <fullName evidence="10">FtsX-like permease family protein</fullName>
    </submittedName>
    <submittedName>
        <fullName evidence="9">Putative ABC transport system permease protein</fullName>
    </submittedName>
</protein>
<feature type="transmembrane region" description="Helical" evidence="7">
    <location>
        <begin position="428"/>
        <end position="447"/>
    </location>
</feature>
<dbReference type="GO" id="GO:0022857">
    <property type="term" value="F:transmembrane transporter activity"/>
    <property type="evidence" value="ECO:0007669"/>
    <property type="project" value="TreeGrafter"/>
</dbReference>
<feature type="transmembrane region" description="Helical" evidence="7">
    <location>
        <begin position="206"/>
        <end position="225"/>
    </location>
</feature>
<evidence type="ECO:0000256" key="7">
    <source>
        <dbReference type="SAM" id="Phobius"/>
    </source>
</evidence>
<keyword evidence="4 7" id="KW-1133">Transmembrane helix</keyword>
<evidence type="ECO:0000256" key="6">
    <source>
        <dbReference type="ARBA" id="ARBA00038076"/>
    </source>
</evidence>
<proteinExistence type="inferred from homology"/>
<evidence type="ECO:0000256" key="4">
    <source>
        <dbReference type="ARBA" id="ARBA00022989"/>
    </source>
</evidence>
<dbReference type="AlphaFoldDB" id="A0A4Q2M8M5"/>
<keyword evidence="5 7" id="KW-0472">Membrane</keyword>
<feature type="transmembrane region" description="Helical" evidence="7">
    <location>
        <begin position="390"/>
        <end position="408"/>
    </location>
</feature>
<evidence type="ECO:0000313" key="12">
    <source>
        <dbReference type="Proteomes" id="UP000581087"/>
    </source>
</evidence>
<dbReference type="Proteomes" id="UP000581087">
    <property type="component" value="Unassembled WGS sequence"/>
</dbReference>
<keyword evidence="11" id="KW-1185">Reference proteome</keyword>
<dbReference type="PANTHER" id="PTHR30572">
    <property type="entry name" value="MEMBRANE COMPONENT OF TRANSPORTER-RELATED"/>
    <property type="match status" value="1"/>
</dbReference>
<accession>A0A4Q2M8M5</accession>
<feature type="transmembrane region" description="Helical" evidence="7">
    <location>
        <begin position="109"/>
        <end position="132"/>
    </location>
</feature>
<dbReference type="InterPro" id="IPR050250">
    <property type="entry name" value="Macrolide_Exporter_MacB"/>
</dbReference>
<dbReference type="InterPro" id="IPR003838">
    <property type="entry name" value="ABC3_permease_C"/>
</dbReference>
<comment type="subcellular location">
    <subcellularLocation>
        <location evidence="1">Cell membrane</location>
        <topology evidence="1">Multi-pass membrane protein</topology>
    </subcellularLocation>
</comment>
<dbReference type="Pfam" id="PF02687">
    <property type="entry name" value="FtsX"/>
    <property type="match status" value="2"/>
</dbReference>
<dbReference type="EMBL" id="SDPM01000005">
    <property type="protein sequence ID" value="RXZ86351.1"/>
    <property type="molecule type" value="Genomic_DNA"/>
</dbReference>
<feature type="transmembrane region" description="Helical" evidence="7">
    <location>
        <begin position="144"/>
        <end position="164"/>
    </location>
</feature>
<organism evidence="10 11">
    <name type="scientific">Agromyces atrinae</name>
    <dbReference type="NCBI Taxonomy" id="592376"/>
    <lineage>
        <taxon>Bacteria</taxon>
        <taxon>Bacillati</taxon>
        <taxon>Actinomycetota</taxon>
        <taxon>Actinomycetes</taxon>
        <taxon>Micrococcales</taxon>
        <taxon>Microbacteriaceae</taxon>
        <taxon>Agromyces</taxon>
    </lineage>
</organism>
<dbReference type="PANTHER" id="PTHR30572:SF4">
    <property type="entry name" value="ABC TRANSPORTER PERMEASE YTRF"/>
    <property type="match status" value="1"/>
</dbReference>
<evidence type="ECO:0000256" key="3">
    <source>
        <dbReference type="ARBA" id="ARBA00022692"/>
    </source>
</evidence>
<feature type="transmembrane region" description="Helical" evidence="7">
    <location>
        <begin position="231"/>
        <end position="252"/>
    </location>
</feature>
<evidence type="ECO:0000313" key="9">
    <source>
        <dbReference type="EMBL" id="NYD66021.1"/>
    </source>
</evidence>
<evidence type="ECO:0000256" key="5">
    <source>
        <dbReference type="ARBA" id="ARBA00023136"/>
    </source>
</evidence>
<evidence type="ECO:0000256" key="2">
    <source>
        <dbReference type="ARBA" id="ARBA00022475"/>
    </source>
</evidence>
<feature type="transmembrane region" description="Helical" evidence="7">
    <location>
        <begin position="288"/>
        <end position="307"/>
    </location>
</feature>
<feature type="transmembrane region" description="Helical" evidence="7">
    <location>
        <begin position="59"/>
        <end position="82"/>
    </location>
</feature>
<feature type="transmembrane region" description="Helical" evidence="7">
    <location>
        <begin position="327"/>
        <end position="352"/>
    </location>
</feature>
<keyword evidence="3 7" id="KW-0812">Transmembrane</keyword>
<evidence type="ECO:0000259" key="8">
    <source>
        <dbReference type="Pfam" id="PF02687"/>
    </source>
</evidence>
<feature type="domain" description="ABC3 transporter permease C-terminal" evidence="8">
    <location>
        <begin position="60"/>
        <end position="168"/>
    </location>
</feature>
<comment type="caution">
    <text evidence="10">The sequence shown here is derived from an EMBL/GenBank/DDBJ whole genome shotgun (WGS) entry which is preliminary data.</text>
</comment>
<feature type="transmembrane region" description="Helical" evidence="7">
    <location>
        <begin position="12"/>
        <end position="39"/>
    </location>
</feature>
<reference evidence="10 11" key="1">
    <citation type="submission" date="2019-01" db="EMBL/GenBank/DDBJ databases">
        <title>Agromyces.</title>
        <authorList>
            <person name="Li J."/>
        </authorList>
    </citation>
    <scope>NUCLEOTIDE SEQUENCE [LARGE SCALE GENOMIC DNA]</scope>
    <source>
        <strain evidence="10 11">DSM 23870</strain>
    </source>
</reference>
<keyword evidence="2" id="KW-1003">Cell membrane</keyword>
<name>A0A4Q2M8M5_9MICO</name>
<dbReference type="Proteomes" id="UP000292686">
    <property type="component" value="Unassembled WGS sequence"/>
</dbReference>